<accession>A0A6M4H0A2</accession>
<keyword evidence="3" id="KW-1185">Reference proteome</keyword>
<organism evidence="2 3">
    <name type="scientific">Usitatibacter rugosus</name>
    <dbReference type="NCBI Taxonomy" id="2732067"/>
    <lineage>
        <taxon>Bacteria</taxon>
        <taxon>Pseudomonadati</taxon>
        <taxon>Pseudomonadota</taxon>
        <taxon>Betaproteobacteria</taxon>
        <taxon>Nitrosomonadales</taxon>
        <taxon>Usitatibacteraceae</taxon>
        <taxon>Usitatibacter</taxon>
    </lineage>
</organism>
<proteinExistence type="predicted"/>
<reference evidence="2 3" key="1">
    <citation type="submission" date="2020-04" db="EMBL/GenBank/DDBJ databases">
        <title>Usitatibacter rugosus gen. nov., sp. nov. and Usitatibacter palustris sp. nov., novel members of Usitatibacteraceae fam. nov. within the order Nitrosomonadales isolated from soil.</title>
        <authorList>
            <person name="Huber K.J."/>
            <person name="Neumann-Schaal M."/>
            <person name="Geppert A."/>
            <person name="Luckner M."/>
            <person name="Wanner G."/>
            <person name="Overmann J."/>
        </authorList>
    </citation>
    <scope>NUCLEOTIDE SEQUENCE [LARGE SCALE GENOMIC DNA]</scope>
    <source>
        <strain evidence="2 3">0125_3</strain>
    </source>
</reference>
<evidence type="ECO:0000313" key="2">
    <source>
        <dbReference type="EMBL" id="QJR12941.1"/>
    </source>
</evidence>
<feature type="domain" description="DUF3616" evidence="1">
    <location>
        <begin position="30"/>
        <end position="360"/>
    </location>
</feature>
<name>A0A6M4H0A2_9PROT</name>
<dbReference type="Pfam" id="PF12275">
    <property type="entry name" value="DUF3616"/>
    <property type="match status" value="1"/>
</dbReference>
<dbReference type="InterPro" id="IPR022060">
    <property type="entry name" value="DUF3616"/>
</dbReference>
<dbReference type="EMBL" id="CP053069">
    <property type="protein sequence ID" value="QJR12941.1"/>
    <property type="molecule type" value="Genomic_DNA"/>
</dbReference>
<evidence type="ECO:0000259" key="1">
    <source>
        <dbReference type="Pfam" id="PF12275"/>
    </source>
</evidence>
<gene>
    <name evidence="2" type="ORF">DSM104443_04035</name>
</gene>
<evidence type="ECO:0000313" key="3">
    <source>
        <dbReference type="Proteomes" id="UP000501534"/>
    </source>
</evidence>
<dbReference type="AlphaFoldDB" id="A0A6M4H0A2"/>
<dbReference type="RefSeq" id="WP_171095588.1">
    <property type="nucleotide sequence ID" value="NZ_CP053069.1"/>
</dbReference>
<protein>
    <recommendedName>
        <fullName evidence="1">DUF3616 domain-containing protein</fullName>
    </recommendedName>
</protein>
<sequence>MKRPSRGRVALQFDPALDELEGPHVMRDGLSGISGSGDSLWVACDETRSVERLDRARARPPLFAAHASFALDDFLSVPGGSKGEADLEDLDIADGYLWLVGSHAASRTMPEPGMSARRVAKTLARTERKPSRCLIARIPIVGNDGTQHLRKRAGHGDRKRLAARLEDGRGGNALIAALRGDEHLGDSLALPGKENGLDIEGLAVVGDRVLLGLRGPVLNDYAVILEIELRPVRGHPSLLRLARFGRGQRLYRKHFLRLGGLGVRGLARQGLDLLVLAGPTSGLDGPARVHRWIGGARSDVQRRVREGDVIKALDLPVGQGSDHPEGIVVVPSRDGRDRLLVVYERAAKARYLGKHGVAADLFVLPA</sequence>
<dbReference type="Proteomes" id="UP000501534">
    <property type="component" value="Chromosome"/>
</dbReference>
<dbReference type="KEGG" id="uru:DSM104443_04035"/>